<dbReference type="PANTHER" id="PTHR19297">
    <property type="entry name" value="GLYCOSYLTRANSFERASE 14 FAMILY MEMBER"/>
    <property type="match status" value="1"/>
</dbReference>
<gene>
    <name evidence="1" type="ORF">OESDEN_02467</name>
</gene>
<organism evidence="1 2">
    <name type="scientific">Oesophagostomum dentatum</name>
    <name type="common">Nodular worm</name>
    <dbReference type="NCBI Taxonomy" id="61180"/>
    <lineage>
        <taxon>Eukaryota</taxon>
        <taxon>Metazoa</taxon>
        <taxon>Ecdysozoa</taxon>
        <taxon>Nematoda</taxon>
        <taxon>Chromadorea</taxon>
        <taxon>Rhabditida</taxon>
        <taxon>Rhabditina</taxon>
        <taxon>Rhabditomorpha</taxon>
        <taxon>Strongyloidea</taxon>
        <taxon>Strongylidae</taxon>
        <taxon>Oesophagostomum</taxon>
    </lineage>
</organism>
<dbReference type="PANTHER" id="PTHR19297:SF185">
    <property type="entry name" value="BETA-1,3-GALACTOSYL-O-GLYCOSYL-GLYCOPROTEIN BETA-1,6-N-ACETYLGLUCOSAMINYLTRANSFERASE 3"/>
    <property type="match status" value="1"/>
</dbReference>
<accession>A0A0B1TJY1</accession>
<keyword evidence="2" id="KW-1185">Reference proteome</keyword>
<name>A0A0B1TJY1_OESDE</name>
<dbReference type="GO" id="GO:0008375">
    <property type="term" value="F:acetylglucosaminyltransferase activity"/>
    <property type="evidence" value="ECO:0007669"/>
    <property type="project" value="TreeGrafter"/>
</dbReference>
<proteinExistence type="predicted"/>
<protein>
    <submittedName>
        <fullName evidence="1">Uncharacterized protein</fullName>
    </submittedName>
</protein>
<evidence type="ECO:0000313" key="2">
    <source>
        <dbReference type="Proteomes" id="UP000053660"/>
    </source>
</evidence>
<evidence type="ECO:0000313" key="1">
    <source>
        <dbReference type="EMBL" id="KHJ97554.1"/>
    </source>
</evidence>
<dbReference type="EMBL" id="KN549437">
    <property type="protein sequence ID" value="KHJ97554.1"/>
    <property type="molecule type" value="Genomic_DNA"/>
</dbReference>
<sequence length="191" mass="22119">MSSFQTNTVSKLLHFLNGTYIPDETFWTTLTGNFHRYSVPGGTNAEEWLEFRDLYKANHSKEVEQYIDALYTNVPMNYYLARHQIWYKNCGGPRLFIDGDGQLLGQLVSGSCVFGVDDLANLLRRPHLIAHKMYLDFQPAAFFCVLKEIRARENLPLRLNLTAYAEIPQVELSAGVPYEQLKHPTWMFFYP</sequence>
<dbReference type="OrthoDB" id="2019572at2759"/>
<reference evidence="1 2" key="1">
    <citation type="submission" date="2014-03" db="EMBL/GenBank/DDBJ databases">
        <title>Draft genome of the hookworm Oesophagostomum dentatum.</title>
        <authorList>
            <person name="Mitreva M."/>
        </authorList>
    </citation>
    <scope>NUCLEOTIDE SEQUENCE [LARGE SCALE GENOMIC DNA]</scope>
    <source>
        <strain evidence="1 2">OD-Hann</strain>
    </source>
</reference>
<dbReference type="AlphaFoldDB" id="A0A0B1TJY1"/>
<dbReference type="Proteomes" id="UP000053660">
    <property type="component" value="Unassembled WGS sequence"/>
</dbReference>